<dbReference type="PANTHER" id="PTHR22807">
    <property type="entry name" value="NOP2 YEAST -RELATED NOL1/NOP2/FMU SUN DOMAIN-CONTAINING"/>
    <property type="match status" value="1"/>
</dbReference>
<evidence type="ECO:0000256" key="1">
    <source>
        <dbReference type="ARBA" id="ARBA00022603"/>
    </source>
</evidence>
<accession>D3PCX1</accession>
<dbReference type="AlphaFoldDB" id="D3PCX1"/>
<dbReference type="Gene3D" id="3.40.50.150">
    <property type="entry name" value="Vaccinia Virus protein VP39"/>
    <property type="match status" value="1"/>
</dbReference>
<reference evidence="7 8" key="1">
    <citation type="journal article" date="2010" name="DNA Res.">
        <title>Bacterial lifestyle in a deep-sea hydrothermal vent chimney revealed by the genome sequence of the thermophilic bacterium Deferribacter desulfuricans SSM1.</title>
        <authorList>
            <person name="Takaki Y."/>
            <person name="Shimamura S."/>
            <person name="Nakagawa S."/>
            <person name="Fukuhara Y."/>
            <person name="Horikawa H."/>
            <person name="Ankai A."/>
            <person name="Harada T."/>
            <person name="Hosoyama A."/>
            <person name="Oguchi A."/>
            <person name="Fukui S."/>
            <person name="Fujita N."/>
            <person name="Takami H."/>
            <person name="Takai K."/>
        </authorList>
    </citation>
    <scope>NUCLEOTIDE SEQUENCE [LARGE SCALE GENOMIC DNA]</scope>
    <source>
        <strain evidence="8">DSM 14783 / JCM 11476 / NBRC 101012 / SSM1</strain>
    </source>
</reference>
<feature type="binding site" evidence="5">
    <location>
        <position position="177"/>
    </location>
    <ligand>
        <name>S-adenosyl-L-methionine</name>
        <dbReference type="ChEBI" id="CHEBI:59789"/>
    </ligand>
</feature>
<evidence type="ECO:0000256" key="5">
    <source>
        <dbReference type="PROSITE-ProRule" id="PRU01023"/>
    </source>
</evidence>
<evidence type="ECO:0000256" key="3">
    <source>
        <dbReference type="ARBA" id="ARBA00022691"/>
    </source>
</evidence>
<dbReference type="InterPro" id="IPR001678">
    <property type="entry name" value="MeTrfase_RsmB-F_NOP2_dom"/>
</dbReference>
<comment type="similarity">
    <text evidence="5">Belongs to the class I-like SAM-binding methyltransferase superfamily. RsmB/NOP family.</text>
</comment>
<keyword evidence="8" id="KW-1185">Reference proteome</keyword>
<dbReference type="KEGG" id="ddf:DEFDS_0972"/>
<evidence type="ECO:0000313" key="8">
    <source>
        <dbReference type="Proteomes" id="UP000001520"/>
    </source>
</evidence>
<dbReference type="eggNOG" id="COG3270">
    <property type="taxonomic scope" value="Bacteria"/>
</dbReference>
<dbReference type="eggNOG" id="COG0144">
    <property type="taxonomic scope" value="Bacteria"/>
</dbReference>
<dbReference type="Gene3D" id="2.30.130.60">
    <property type="match status" value="1"/>
</dbReference>
<feature type="binding site" evidence="5">
    <location>
        <begin position="126"/>
        <end position="132"/>
    </location>
    <ligand>
        <name>S-adenosyl-L-methionine</name>
        <dbReference type="ChEBI" id="CHEBI:59789"/>
    </ligand>
</feature>
<sequence>MLIKYYLMCKRVSMHSFVEKYRLIFGSNIDNFLQSLKLPKEKFFRLNLARNFNYLSEFEYLNIPFSRCDLFDNVYKLKESDKNIRLSDTISFFTGGIYIQNPSSLLPVKFLIENIDVDEPVILDMASAPGGKTTALSEFLDRRGLIVANEPSKSRLKDLNFNIEKNFAYNVATVSYDGRVLHKYLSEVFDAVLLDAPCSNENKIFHDNAVLNNWSETLVERLAKLQRELIESACFTLRKGGILIYSTCTFSIEENEQIVEYLLSEYDVELIDLNKGDFDYGLSGNSNIDKKVVRILPHSGRYPGFDGFFVAGFRKKGGGISNRNVKILNSGYGLRTPAEDSIIYEIKNDLYLSPKYQISGLKYEKFGTKLGKKIKNMVEYSSQACWEFGDKLIKKKLVIDDYEKAKKFVKGENLKLKDYDNKEGVLFFKDIPLGYFKIVDGRIKNKIDRYFLRGLK</sequence>
<dbReference type="HOGENOM" id="CLU_005316_6_2_0"/>
<dbReference type="GO" id="GO:0003723">
    <property type="term" value="F:RNA binding"/>
    <property type="evidence" value="ECO:0007669"/>
    <property type="project" value="UniProtKB-UniRule"/>
</dbReference>
<dbReference type="PANTHER" id="PTHR22807:SF30">
    <property type="entry name" value="28S RRNA (CYTOSINE(4447)-C(5))-METHYLTRANSFERASE-RELATED"/>
    <property type="match status" value="1"/>
</dbReference>
<dbReference type="STRING" id="639282.DEFDS_0972"/>
<dbReference type="InterPro" id="IPR023267">
    <property type="entry name" value="RCMT"/>
</dbReference>
<keyword evidence="2 5" id="KW-0808">Transferase</keyword>
<organism evidence="7 8">
    <name type="scientific">Deferribacter desulfuricans (strain DSM 14783 / JCM 11476 / NBRC 101012 / SSM1)</name>
    <dbReference type="NCBI Taxonomy" id="639282"/>
    <lineage>
        <taxon>Bacteria</taxon>
        <taxon>Pseudomonadati</taxon>
        <taxon>Deferribacterota</taxon>
        <taxon>Deferribacteres</taxon>
        <taxon>Deferribacterales</taxon>
        <taxon>Deferribacteraceae</taxon>
        <taxon>Deferribacter</taxon>
    </lineage>
</organism>
<gene>
    <name evidence="7" type="ordered locus">DEFDS_0972</name>
</gene>
<dbReference type="SUPFAM" id="SSF53335">
    <property type="entry name" value="S-adenosyl-L-methionine-dependent methyltransferases"/>
    <property type="match status" value="1"/>
</dbReference>
<feature type="domain" description="SAM-dependent MTase RsmB/NOP-type" evidence="6">
    <location>
        <begin position="32"/>
        <end position="316"/>
    </location>
</feature>
<dbReference type="InterPro" id="IPR029063">
    <property type="entry name" value="SAM-dependent_MTases_sf"/>
</dbReference>
<feature type="active site" description="Nucleophile" evidence="5">
    <location>
        <position position="248"/>
    </location>
</feature>
<dbReference type="GO" id="GO:0009383">
    <property type="term" value="F:rRNA (cytosine-C5-)-methyltransferase activity"/>
    <property type="evidence" value="ECO:0007669"/>
    <property type="project" value="TreeGrafter"/>
</dbReference>
<dbReference type="Pfam" id="PF01189">
    <property type="entry name" value="Methyltr_RsmB-F"/>
    <property type="match status" value="1"/>
</dbReference>
<dbReference type="PRINTS" id="PR02008">
    <property type="entry name" value="RCMTFAMILY"/>
</dbReference>
<dbReference type="Gene3D" id="3.30.70.1170">
    <property type="entry name" value="Sun protein, domain 3"/>
    <property type="match status" value="1"/>
</dbReference>
<name>D3PCX1_DEFDS</name>
<dbReference type="EMBL" id="AP011529">
    <property type="protein sequence ID" value="BAI80444.1"/>
    <property type="molecule type" value="Genomic_DNA"/>
</dbReference>
<dbReference type="GO" id="GO:0070475">
    <property type="term" value="P:rRNA base methylation"/>
    <property type="evidence" value="ECO:0007669"/>
    <property type="project" value="TreeGrafter"/>
</dbReference>
<keyword evidence="4 5" id="KW-0694">RNA-binding</keyword>
<evidence type="ECO:0000259" key="6">
    <source>
        <dbReference type="PROSITE" id="PS51686"/>
    </source>
</evidence>
<evidence type="ECO:0000256" key="2">
    <source>
        <dbReference type="ARBA" id="ARBA00022679"/>
    </source>
</evidence>
<keyword evidence="1 5" id="KW-0489">Methyltransferase</keyword>
<evidence type="ECO:0000256" key="4">
    <source>
        <dbReference type="ARBA" id="ARBA00022884"/>
    </source>
</evidence>
<evidence type="ECO:0000313" key="7">
    <source>
        <dbReference type="EMBL" id="BAI80444.1"/>
    </source>
</evidence>
<keyword evidence="3 5" id="KW-0949">S-adenosyl-L-methionine</keyword>
<feature type="binding site" evidence="5">
    <location>
        <position position="150"/>
    </location>
    <ligand>
        <name>S-adenosyl-L-methionine</name>
        <dbReference type="ChEBI" id="CHEBI:59789"/>
    </ligand>
</feature>
<proteinExistence type="inferred from homology"/>
<dbReference type="Proteomes" id="UP000001520">
    <property type="component" value="Chromosome"/>
</dbReference>
<dbReference type="InterPro" id="IPR049560">
    <property type="entry name" value="MeTrfase_RsmB-F_NOP2_cat"/>
</dbReference>
<feature type="binding site" evidence="5">
    <location>
        <position position="195"/>
    </location>
    <ligand>
        <name>S-adenosyl-L-methionine</name>
        <dbReference type="ChEBI" id="CHEBI:59789"/>
    </ligand>
</feature>
<dbReference type="CDD" id="cd02440">
    <property type="entry name" value="AdoMet_MTases"/>
    <property type="match status" value="1"/>
</dbReference>
<protein>
    <submittedName>
        <fullName evidence="7">tRNA/rRNA cytosine-C5-methylase, NOL1/NOP2/Sun family</fullName>
    </submittedName>
</protein>
<dbReference type="PROSITE" id="PS51686">
    <property type="entry name" value="SAM_MT_RSMB_NOP"/>
    <property type="match status" value="1"/>
</dbReference>